<dbReference type="Gene3D" id="3.40.50.300">
    <property type="entry name" value="P-loop containing nucleotide triphosphate hydrolases"/>
    <property type="match status" value="1"/>
</dbReference>
<dbReference type="InterPro" id="IPR027417">
    <property type="entry name" value="P-loop_NTPase"/>
</dbReference>
<dbReference type="GO" id="GO:0006779">
    <property type="term" value="P:porphyrin-containing compound biosynthetic process"/>
    <property type="evidence" value="ECO:0007669"/>
    <property type="project" value="UniProtKB-UniRule"/>
</dbReference>
<evidence type="ECO:0000256" key="5">
    <source>
        <dbReference type="ARBA" id="ARBA00024929"/>
    </source>
</evidence>
<evidence type="ECO:0000313" key="11">
    <source>
        <dbReference type="Proteomes" id="UP000319148"/>
    </source>
</evidence>
<evidence type="ECO:0000256" key="6">
    <source>
        <dbReference type="ARBA" id="ARBA00048555"/>
    </source>
</evidence>
<evidence type="ECO:0000256" key="3">
    <source>
        <dbReference type="ARBA" id="ARBA00012454"/>
    </source>
</evidence>
<proteinExistence type="inferred from homology"/>
<keyword evidence="8" id="KW-0963">Cytoplasm</keyword>
<keyword evidence="8 10" id="KW-0808">Transferase</keyword>
<evidence type="ECO:0000256" key="1">
    <source>
        <dbReference type="ARBA" id="ARBA00005121"/>
    </source>
</evidence>
<dbReference type="NCBIfam" id="TIGR00708">
    <property type="entry name" value="cobA"/>
    <property type="match status" value="1"/>
</dbReference>
<dbReference type="GO" id="GO:0009236">
    <property type="term" value="P:cobalamin biosynthetic process"/>
    <property type="evidence" value="ECO:0007669"/>
    <property type="project" value="UniProtKB-UniRule"/>
</dbReference>
<dbReference type="GO" id="GO:0008817">
    <property type="term" value="F:corrinoid adenosyltransferase activity"/>
    <property type="evidence" value="ECO:0007669"/>
    <property type="project" value="UniProtKB-UniRule"/>
</dbReference>
<keyword evidence="11" id="KW-1185">Reference proteome</keyword>
<protein>
    <recommendedName>
        <fullName evidence="3 8">Corrinoid adenosyltransferase</fullName>
        <ecNumber evidence="3 8">2.5.1.17</ecNumber>
    </recommendedName>
    <alternativeName>
        <fullName evidence="8">Cob(II)alamin adenosyltransferase</fullName>
    </alternativeName>
    <alternativeName>
        <fullName evidence="8">Cob(II)yrinic acid a,c-diamide adenosyltransferase</fullName>
    </alternativeName>
</protein>
<evidence type="ECO:0000256" key="8">
    <source>
        <dbReference type="PIRNR" id="PIRNR015617"/>
    </source>
</evidence>
<dbReference type="EC" id="2.5.1.17" evidence="3 8"/>
<sequence>MTSQDKNEQHRAEMKKQQAAHRKKMAGKEQQKRGLLMVNTGSGKGKTTAAFGTILRALGWSRKVGVVQFIKGKWKTGERLFFKRFEDMVDFRVMGEGFTWDTQDRERDIAAARAAWEVGLDMMRSGDYDLVVLDELNIVLRNDYLPVEEVIKGLLSRHKDCSVFVTGRDAPQELIGVADLVTEMTNVKHPFDAGFQPVRGIDF</sequence>
<dbReference type="SUPFAM" id="SSF52540">
    <property type="entry name" value="P-loop containing nucleoside triphosphate hydrolases"/>
    <property type="match status" value="1"/>
</dbReference>
<comment type="catalytic activity">
    <reaction evidence="6 8">
        <text>2 cob(II)yrinate a,c diamide + reduced [electron-transfer flavoprotein] + 2 ATP = 2 adenosylcob(III)yrinate a,c-diamide + 2 triphosphate + oxidized [electron-transfer flavoprotein] + 3 H(+)</text>
        <dbReference type="Rhea" id="RHEA:11528"/>
        <dbReference type="Rhea" id="RHEA-COMP:10685"/>
        <dbReference type="Rhea" id="RHEA-COMP:10686"/>
        <dbReference type="ChEBI" id="CHEBI:15378"/>
        <dbReference type="ChEBI" id="CHEBI:18036"/>
        <dbReference type="ChEBI" id="CHEBI:30616"/>
        <dbReference type="ChEBI" id="CHEBI:57692"/>
        <dbReference type="ChEBI" id="CHEBI:58307"/>
        <dbReference type="ChEBI" id="CHEBI:58503"/>
        <dbReference type="ChEBI" id="CHEBI:58537"/>
        <dbReference type="EC" id="2.5.1.17"/>
    </reaction>
</comment>
<keyword evidence="8" id="KW-0547">Nucleotide-binding</keyword>
<organism evidence="10 11">
    <name type="scientific">Emcibacter nanhaiensis</name>
    <dbReference type="NCBI Taxonomy" id="1505037"/>
    <lineage>
        <taxon>Bacteria</taxon>
        <taxon>Pseudomonadati</taxon>
        <taxon>Pseudomonadota</taxon>
        <taxon>Alphaproteobacteria</taxon>
        <taxon>Emcibacterales</taxon>
        <taxon>Emcibacteraceae</taxon>
        <taxon>Emcibacter</taxon>
    </lineage>
</organism>
<comment type="subcellular location">
    <subcellularLocation>
        <location evidence="8">Cytoplasm</location>
    </subcellularLocation>
</comment>
<comment type="caution">
    <text evidence="10">The sequence shown here is derived from an EMBL/GenBank/DDBJ whole genome shotgun (WGS) entry which is preliminary data.</text>
</comment>
<dbReference type="RefSeq" id="WP_139940209.1">
    <property type="nucleotide sequence ID" value="NZ_JBHSYP010000008.1"/>
</dbReference>
<dbReference type="PANTHER" id="PTHR46638:SF1">
    <property type="entry name" value="CORRINOID ADENOSYLTRANSFERASE"/>
    <property type="match status" value="1"/>
</dbReference>
<evidence type="ECO:0000313" key="10">
    <source>
        <dbReference type="EMBL" id="TPD60638.1"/>
    </source>
</evidence>
<keyword evidence="8" id="KW-0067">ATP-binding</keyword>
<comment type="pathway">
    <text evidence="1 8">Cofactor biosynthesis; adenosylcobalamin biosynthesis; adenosylcobalamin from cob(II)yrinate a,c-diamide: step 2/7.</text>
</comment>
<feature type="compositionally biased region" description="Basic and acidic residues" evidence="9">
    <location>
        <begin position="1"/>
        <end position="16"/>
    </location>
</feature>
<dbReference type="UniPathway" id="UPA00148">
    <property type="reaction ID" value="UER00233"/>
</dbReference>
<dbReference type="InterPro" id="IPR003724">
    <property type="entry name" value="CblAdoTrfase_CobA"/>
</dbReference>
<evidence type="ECO:0000256" key="4">
    <source>
        <dbReference type="ARBA" id="ARBA00023244"/>
    </source>
</evidence>
<dbReference type="EMBL" id="VFIY01000006">
    <property type="protein sequence ID" value="TPD60638.1"/>
    <property type="molecule type" value="Genomic_DNA"/>
</dbReference>
<dbReference type="PIRSF" id="PIRSF015617">
    <property type="entry name" value="Adensltrnsf_CobA"/>
    <property type="match status" value="1"/>
</dbReference>
<dbReference type="AlphaFoldDB" id="A0A501PKM4"/>
<keyword evidence="8" id="KW-0169">Cobalamin biosynthesis</keyword>
<dbReference type="GO" id="GO:0005524">
    <property type="term" value="F:ATP binding"/>
    <property type="evidence" value="ECO:0007669"/>
    <property type="project" value="UniProtKB-UniRule"/>
</dbReference>
<evidence type="ECO:0000256" key="7">
    <source>
        <dbReference type="ARBA" id="ARBA00048692"/>
    </source>
</evidence>
<dbReference type="PANTHER" id="PTHR46638">
    <property type="entry name" value="CORRINOID ADENOSYLTRANSFERASE"/>
    <property type="match status" value="1"/>
</dbReference>
<dbReference type="OrthoDB" id="9810309at2"/>
<keyword evidence="4 8" id="KW-0627">Porphyrin biosynthesis</keyword>
<dbReference type="CDD" id="cd00561">
    <property type="entry name" value="CobA_ACA"/>
    <property type="match status" value="1"/>
</dbReference>
<dbReference type="Proteomes" id="UP000319148">
    <property type="component" value="Unassembled WGS sequence"/>
</dbReference>
<comment type="similarity">
    <text evidence="2 8">Belongs to the Cob(I)alamin adenosyltransferase family.</text>
</comment>
<reference evidence="11" key="1">
    <citation type="submission" date="2019-06" db="EMBL/GenBank/DDBJ databases">
        <title>The complete genome of Emcibacter congregatus ZYLT.</title>
        <authorList>
            <person name="Zhao Z."/>
        </authorList>
    </citation>
    <scope>NUCLEOTIDE SEQUENCE [LARGE SCALE GENOMIC DNA]</scope>
    <source>
        <strain evidence="11">MCCC 1A06723</strain>
    </source>
</reference>
<gene>
    <name evidence="10" type="primary">cobO</name>
    <name evidence="10" type="ORF">FIV46_07885</name>
</gene>
<name>A0A501PKM4_9PROT</name>
<evidence type="ECO:0000256" key="2">
    <source>
        <dbReference type="ARBA" id="ARBA00007487"/>
    </source>
</evidence>
<comment type="function">
    <text evidence="5 8">Required for both de novo synthesis of the corrin ring for the assimilation of exogenous corrinoids. Participates in the adenosylation of a variety of incomplete and complete corrinoids.</text>
</comment>
<dbReference type="Pfam" id="PF02572">
    <property type="entry name" value="CobA_CobO_BtuR"/>
    <property type="match status" value="1"/>
</dbReference>
<dbReference type="GO" id="GO:0005737">
    <property type="term" value="C:cytoplasm"/>
    <property type="evidence" value="ECO:0007669"/>
    <property type="project" value="UniProtKB-SubCell"/>
</dbReference>
<comment type="catalytic activity">
    <reaction evidence="7 8">
        <text>2 cob(II)alamin + reduced [electron-transfer flavoprotein] + 2 ATP = 2 adenosylcob(III)alamin + 2 triphosphate + oxidized [electron-transfer flavoprotein] + 3 H(+)</text>
        <dbReference type="Rhea" id="RHEA:28671"/>
        <dbReference type="Rhea" id="RHEA-COMP:10685"/>
        <dbReference type="Rhea" id="RHEA-COMP:10686"/>
        <dbReference type="ChEBI" id="CHEBI:15378"/>
        <dbReference type="ChEBI" id="CHEBI:16304"/>
        <dbReference type="ChEBI" id="CHEBI:18036"/>
        <dbReference type="ChEBI" id="CHEBI:18408"/>
        <dbReference type="ChEBI" id="CHEBI:30616"/>
        <dbReference type="ChEBI" id="CHEBI:57692"/>
        <dbReference type="ChEBI" id="CHEBI:58307"/>
        <dbReference type="EC" id="2.5.1.17"/>
    </reaction>
</comment>
<feature type="region of interest" description="Disordered" evidence="9">
    <location>
        <begin position="1"/>
        <end position="31"/>
    </location>
</feature>
<accession>A0A501PKM4</accession>
<dbReference type="NCBIfam" id="NF004637">
    <property type="entry name" value="PRK05986.1"/>
    <property type="match status" value="1"/>
</dbReference>
<evidence type="ECO:0000256" key="9">
    <source>
        <dbReference type="SAM" id="MobiDB-lite"/>
    </source>
</evidence>